<dbReference type="PANTHER" id="PTHR10302">
    <property type="entry name" value="SINGLE-STRANDED DNA-BINDING PROTEIN"/>
    <property type="match status" value="1"/>
</dbReference>
<dbReference type="PROSITE" id="PS50935">
    <property type="entry name" value="SSB"/>
    <property type="match status" value="1"/>
</dbReference>
<dbReference type="InterPro" id="IPR011344">
    <property type="entry name" value="ssDNA-bd"/>
</dbReference>
<dbReference type="NCBIfam" id="TIGR00621">
    <property type="entry name" value="ssb"/>
    <property type="match status" value="1"/>
</dbReference>
<name>A0A1H5WGX1_9CLOT</name>
<dbReference type="RefSeq" id="WP_173689755.1">
    <property type="nucleotide sequence ID" value="NZ_FNUK01000019.1"/>
</dbReference>
<keyword evidence="2" id="KW-0234">DNA repair</keyword>
<keyword evidence="2" id="KW-0233">DNA recombination</keyword>
<dbReference type="Gene3D" id="2.40.50.140">
    <property type="entry name" value="Nucleic acid-binding proteins"/>
    <property type="match status" value="1"/>
</dbReference>
<feature type="short sequence motif" description="Important for interaction with partner proteins" evidence="2">
    <location>
        <begin position="131"/>
        <end position="136"/>
    </location>
</feature>
<keyword evidence="2" id="KW-0235">DNA replication</keyword>
<proteinExistence type="inferred from homology"/>
<organism evidence="4 5">
    <name type="scientific">Caloramator fervidus</name>
    <dbReference type="NCBI Taxonomy" id="29344"/>
    <lineage>
        <taxon>Bacteria</taxon>
        <taxon>Bacillati</taxon>
        <taxon>Bacillota</taxon>
        <taxon>Clostridia</taxon>
        <taxon>Eubacteriales</taxon>
        <taxon>Clostridiaceae</taxon>
        <taxon>Caloramator</taxon>
    </lineage>
</organism>
<keyword evidence="2" id="KW-0227">DNA damage</keyword>
<dbReference type="Pfam" id="PF00436">
    <property type="entry name" value="SSB"/>
    <property type="match status" value="1"/>
</dbReference>
<dbReference type="InterPro" id="IPR012340">
    <property type="entry name" value="NA-bd_OB-fold"/>
</dbReference>
<dbReference type="GO" id="GO:0003697">
    <property type="term" value="F:single-stranded DNA binding"/>
    <property type="evidence" value="ECO:0007669"/>
    <property type="project" value="UniProtKB-UniRule"/>
</dbReference>
<dbReference type="GO" id="GO:0006260">
    <property type="term" value="P:DNA replication"/>
    <property type="evidence" value="ECO:0007669"/>
    <property type="project" value="UniProtKB-UniRule"/>
</dbReference>
<comment type="subunit">
    <text evidence="2">Homotetramer.</text>
</comment>
<dbReference type="InterPro" id="IPR000424">
    <property type="entry name" value="Primosome_PriB/ssb"/>
</dbReference>
<dbReference type="GO" id="GO:0009295">
    <property type="term" value="C:nucleoid"/>
    <property type="evidence" value="ECO:0007669"/>
    <property type="project" value="TreeGrafter"/>
</dbReference>
<dbReference type="PANTHER" id="PTHR10302:SF27">
    <property type="entry name" value="SINGLE-STRANDED DNA-BINDING PROTEIN"/>
    <property type="match status" value="1"/>
</dbReference>
<dbReference type="GO" id="GO:0006281">
    <property type="term" value="P:DNA repair"/>
    <property type="evidence" value="ECO:0007669"/>
    <property type="project" value="UniProtKB-UniRule"/>
</dbReference>
<sequence length="136" mass="15206">MNKVFLIGRLTRDPEIRYTAGTGIAVTTFTLAVDRPYVNQSGQRETDFIPIVCWRKLAELVANNLTKGRLVAVSGSIQTRKYQAQDGTNRYVTEVVADEVKFLDRPKEQAGSFVQDEVASDEGDFFPVDGEDDIPF</sequence>
<evidence type="ECO:0000256" key="3">
    <source>
        <dbReference type="PIRNR" id="PIRNR002070"/>
    </source>
</evidence>
<accession>A0A1H5WGX1</accession>
<evidence type="ECO:0000313" key="5">
    <source>
        <dbReference type="Proteomes" id="UP000242850"/>
    </source>
</evidence>
<keyword evidence="1 2" id="KW-0238">DNA-binding</keyword>
<protein>
    <recommendedName>
        <fullName evidence="2 3">Single-stranded DNA-binding protein</fullName>
        <shortName evidence="2">SSB</shortName>
    </recommendedName>
</protein>
<comment type="function">
    <text evidence="2">Plays an important role in DNA replication, recombination and repair. Binds to ssDNA and to an array of partner proteins to recruit them to their sites of action during DNA metabolism.</text>
</comment>
<dbReference type="CDD" id="cd04496">
    <property type="entry name" value="SSB_OBF"/>
    <property type="match status" value="1"/>
</dbReference>
<dbReference type="EMBL" id="FNUK01000019">
    <property type="protein sequence ID" value="SEF98724.1"/>
    <property type="molecule type" value="Genomic_DNA"/>
</dbReference>
<comment type="caution">
    <text evidence="2">Lacks conserved residue(s) required for the propagation of feature annotation.</text>
</comment>
<gene>
    <name evidence="4" type="ORF">SAMN05660865_01478</name>
</gene>
<dbReference type="SUPFAM" id="SSF50249">
    <property type="entry name" value="Nucleic acid-binding proteins"/>
    <property type="match status" value="1"/>
</dbReference>
<dbReference type="AlphaFoldDB" id="A0A1H5WGX1"/>
<evidence type="ECO:0000313" key="4">
    <source>
        <dbReference type="EMBL" id="SEF98724.1"/>
    </source>
</evidence>
<evidence type="ECO:0000256" key="2">
    <source>
        <dbReference type="HAMAP-Rule" id="MF_00984"/>
    </source>
</evidence>
<evidence type="ECO:0000256" key="1">
    <source>
        <dbReference type="ARBA" id="ARBA00023125"/>
    </source>
</evidence>
<keyword evidence="5" id="KW-1185">Reference proteome</keyword>
<reference evidence="5" key="1">
    <citation type="submission" date="2016-10" db="EMBL/GenBank/DDBJ databases">
        <authorList>
            <person name="Varghese N."/>
            <person name="Submissions S."/>
        </authorList>
    </citation>
    <scope>NUCLEOTIDE SEQUENCE [LARGE SCALE GENOMIC DNA]</scope>
    <source>
        <strain evidence="5">DSM 5463</strain>
    </source>
</reference>
<dbReference type="GO" id="GO:0006310">
    <property type="term" value="P:DNA recombination"/>
    <property type="evidence" value="ECO:0007669"/>
    <property type="project" value="UniProtKB-UniRule"/>
</dbReference>
<dbReference type="Proteomes" id="UP000242850">
    <property type="component" value="Unassembled WGS sequence"/>
</dbReference>
<dbReference type="HAMAP" id="MF_00984">
    <property type="entry name" value="SSB"/>
    <property type="match status" value="1"/>
</dbReference>
<dbReference type="PIRSF" id="PIRSF002070">
    <property type="entry name" value="SSB"/>
    <property type="match status" value="1"/>
</dbReference>